<keyword evidence="21" id="KW-1185">Reference proteome</keyword>
<dbReference type="FunFam" id="2.40.50.140:FF:000045">
    <property type="entry name" value="Phenylalanine--tRNA ligase beta subunit"/>
    <property type="match status" value="1"/>
</dbReference>
<dbReference type="SUPFAM" id="SSF46955">
    <property type="entry name" value="Putative DNA-binding domain"/>
    <property type="match status" value="1"/>
</dbReference>
<evidence type="ECO:0000256" key="8">
    <source>
        <dbReference type="ARBA" id="ARBA00022741"/>
    </source>
</evidence>
<dbReference type="GO" id="GO:0005524">
    <property type="term" value="F:ATP binding"/>
    <property type="evidence" value="ECO:0007669"/>
    <property type="project" value="UniProtKB-UniRule"/>
</dbReference>
<feature type="binding site" evidence="15">
    <location>
        <position position="463"/>
    </location>
    <ligand>
        <name>Mg(2+)</name>
        <dbReference type="ChEBI" id="CHEBI:18420"/>
        <note>shared with alpha subunit</note>
    </ligand>
</feature>
<dbReference type="SUPFAM" id="SSF56037">
    <property type="entry name" value="PheT/TilS domain"/>
    <property type="match status" value="1"/>
</dbReference>
<dbReference type="eggNOG" id="COG0072">
    <property type="taxonomic scope" value="Bacteria"/>
</dbReference>
<dbReference type="InterPro" id="IPR020825">
    <property type="entry name" value="Phe-tRNA_synthase-like_B3/B4"/>
</dbReference>
<comment type="subcellular location">
    <subcellularLocation>
        <location evidence="1 15">Cytoplasm</location>
    </subcellularLocation>
</comment>
<feature type="binding site" evidence="15">
    <location>
        <position position="464"/>
    </location>
    <ligand>
        <name>Mg(2+)</name>
        <dbReference type="ChEBI" id="CHEBI:18420"/>
        <note>shared with alpha subunit</note>
    </ligand>
</feature>
<dbReference type="Gene3D" id="3.50.40.10">
    <property type="entry name" value="Phenylalanyl-trna Synthetase, Chain B, domain 3"/>
    <property type="match status" value="1"/>
</dbReference>
<dbReference type="InterPro" id="IPR012340">
    <property type="entry name" value="NA-bd_OB-fold"/>
</dbReference>
<dbReference type="EC" id="6.1.1.20" evidence="15"/>
<dbReference type="InterPro" id="IPR002547">
    <property type="entry name" value="tRNA-bd_dom"/>
</dbReference>
<keyword evidence="11 16" id="KW-0694">RNA-binding</keyword>
<dbReference type="HAMAP" id="MF_00283">
    <property type="entry name" value="Phe_tRNA_synth_beta1"/>
    <property type="match status" value="1"/>
</dbReference>
<dbReference type="PANTHER" id="PTHR10947">
    <property type="entry name" value="PHENYLALANYL-TRNA SYNTHETASE BETA CHAIN AND LEUCINE-RICH REPEAT-CONTAINING PROTEIN 47"/>
    <property type="match status" value="1"/>
</dbReference>
<dbReference type="SUPFAM" id="SSF55681">
    <property type="entry name" value="Class II aaRS and biotin synthetases"/>
    <property type="match status" value="1"/>
</dbReference>
<organism evidence="20 21">
    <name type="scientific">Pseudomonas rhizosphaerae</name>
    <dbReference type="NCBI Taxonomy" id="216142"/>
    <lineage>
        <taxon>Bacteria</taxon>
        <taxon>Pseudomonadati</taxon>
        <taxon>Pseudomonadota</taxon>
        <taxon>Gammaproteobacteria</taxon>
        <taxon>Pseudomonadales</taxon>
        <taxon>Pseudomonadaceae</taxon>
        <taxon>Pseudomonas</taxon>
    </lineage>
</organism>
<comment type="cofactor">
    <cofactor evidence="15">
        <name>Mg(2+)</name>
        <dbReference type="ChEBI" id="CHEBI:18420"/>
    </cofactor>
    <text evidence="15">Binds 2 magnesium ions per tetramer.</text>
</comment>
<evidence type="ECO:0000256" key="14">
    <source>
        <dbReference type="ARBA" id="ARBA00049255"/>
    </source>
</evidence>
<keyword evidence="12 15" id="KW-0648">Protein biosynthesis</keyword>
<keyword evidence="7 15" id="KW-0479">Metal-binding</keyword>
<dbReference type="GO" id="GO:0009328">
    <property type="term" value="C:phenylalanine-tRNA ligase complex"/>
    <property type="evidence" value="ECO:0007669"/>
    <property type="project" value="TreeGrafter"/>
</dbReference>
<keyword evidence="13 15" id="KW-0030">Aminoacyl-tRNA synthetase</keyword>
<dbReference type="InterPro" id="IPR045864">
    <property type="entry name" value="aa-tRNA-synth_II/BPL/LPL"/>
</dbReference>
<dbReference type="RefSeq" id="WP_043188394.1">
    <property type="nucleotide sequence ID" value="NZ_CP009533.1"/>
</dbReference>
<dbReference type="SMART" id="SM00896">
    <property type="entry name" value="FDX-ACB"/>
    <property type="match status" value="1"/>
</dbReference>
<dbReference type="Pfam" id="PF17759">
    <property type="entry name" value="tRNA_synthFbeta"/>
    <property type="match status" value="1"/>
</dbReference>
<dbReference type="KEGG" id="prh:LT40_07640"/>
<dbReference type="Gene3D" id="3.30.56.10">
    <property type="match status" value="2"/>
</dbReference>
<dbReference type="PROSITE" id="PS51447">
    <property type="entry name" value="FDX_ACB"/>
    <property type="match status" value="1"/>
</dbReference>
<keyword evidence="6 15" id="KW-0436">Ligase</keyword>
<dbReference type="Gene3D" id="3.30.70.380">
    <property type="entry name" value="Ferrodoxin-fold anticodon-binding domain"/>
    <property type="match status" value="1"/>
</dbReference>
<evidence type="ECO:0000256" key="16">
    <source>
        <dbReference type="PROSITE-ProRule" id="PRU00209"/>
    </source>
</evidence>
<proteinExistence type="inferred from homology"/>
<evidence type="ECO:0000256" key="4">
    <source>
        <dbReference type="ARBA" id="ARBA00022490"/>
    </source>
</evidence>
<evidence type="ECO:0000256" key="1">
    <source>
        <dbReference type="ARBA" id="ARBA00004496"/>
    </source>
</evidence>
<dbReference type="NCBIfam" id="TIGR00472">
    <property type="entry name" value="pheT_bact"/>
    <property type="match status" value="1"/>
</dbReference>
<dbReference type="InterPro" id="IPR004532">
    <property type="entry name" value="Phe-tRNA-ligase_IIc_bsu_bact"/>
</dbReference>
<dbReference type="InterPro" id="IPR009061">
    <property type="entry name" value="DNA-bd_dom_put_sf"/>
</dbReference>
<dbReference type="PANTHER" id="PTHR10947:SF0">
    <property type="entry name" value="PHENYLALANINE--TRNA LIGASE BETA SUBUNIT"/>
    <property type="match status" value="1"/>
</dbReference>
<dbReference type="PROSITE" id="PS50886">
    <property type="entry name" value="TRBD"/>
    <property type="match status" value="1"/>
</dbReference>
<dbReference type="FunFam" id="3.30.70.380:FF:000001">
    <property type="entry name" value="Phenylalanine--tRNA ligase beta subunit"/>
    <property type="match status" value="1"/>
</dbReference>
<evidence type="ECO:0000256" key="10">
    <source>
        <dbReference type="ARBA" id="ARBA00022842"/>
    </source>
</evidence>
<dbReference type="Gene3D" id="3.30.930.10">
    <property type="entry name" value="Bira Bifunctional Protein, Domain 2"/>
    <property type="match status" value="1"/>
</dbReference>
<comment type="subunit">
    <text evidence="3 15">Tetramer of two alpha and two beta subunits.</text>
</comment>
<comment type="similarity">
    <text evidence="2 15">Belongs to the phenylalanyl-tRNA synthetase beta subunit family. Type 1 subfamily.</text>
</comment>
<dbReference type="Pfam" id="PF03484">
    <property type="entry name" value="B5"/>
    <property type="match status" value="1"/>
</dbReference>
<dbReference type="Pfam" id="PF01588">
    <property type="entry name" value="tRNA_bind"/>
    <property type="match status" value="1"/>
</dbReference>
<dbReference type="HOGENOM" id="CLU_016891_0_0_6"/>
<feature type="domain" description="FDX-ACB" evidence="18">
    <location>
        <begin position="698"/>
        <end position="791"/>
    </location>
</feature>
<dbReference type="InterPro" id="IPR036690">
    <property type="entry name" value="Fdx_antiC-bd_sf"/>
</dbReference>
<dbReference type="OrthoDB" id="9805455at2"/>
<evidence type="ECO:0000256" key="5">
    <source>
        <dbReference type="ARBA" id="ARBA00022555"/>
    </source>
</evidence>
<dbReference type="GO" id="GO:0006432">
    <property type="term" value="P:phenylalanyl-tRNA aminoacylation"/>
    <property type="evidence" value="ECO:0007669"/>
    <property type="project" value="UniProtKB-UniRule"/>
</dbReference>
<feature type="binding site" evidence="15">
    <location>
        <position position="454"/>
    </location>
    <ligand>
        <name>Mg(2+)</name>
        <dbReference type="ChEBI" id="CHEBI:18420"/>
        <note>shared with alpha subunit</note>
    </ligand>
</feature>
<dbReference type="GO" id="GO:0000287">
    <property type="term" value="F:magnesium ion binding"/>
    <property type="evidence" value="ECO:0007669"/>
    <property type="project" value="UniProtKB-UniRule"/>
</dbReference>
<evidence type="ECO:0000259" key="19">
    <source>
        <dbReference type="PROSITE" id="PS51483"/>
    </source>
</evidence>
<dbReference type="NCBIfam" id="NF045760">
    <property type="entry name" value="YtpR"/>
    <property type="match status" value="1"/>
</dbReference>
<accession>A0A089YLK7</accession>
<sequence length="792" mass="86113">MKFSEQWLRGWVSPQASRDELVARLSMAGLEVDSVTLAAGEFSGVVVGEVLATEQHPDADKLRVCQVSDGSETFQVVCGAPNVRPGLKIPFAKIGAQLPGDFKIKKAKLRGVESNGMLCSQSELQVGEGNEGLMELPADAPTGEDFRVYLGLDDASIEVDLTPNRGDCLSLAGLAREVGALYGAPVTRPVIAAVAPVNDEVLAVDVLAPAACPRFLGRVVRNVDLSKATPLWMVERLRRSEVRSIDAAVDITNYVMIELGQPMHAYDLAEIDGGIRVRMAEEGEKITLLDGQEVTLRGETLVIADHVRLLGIAGVMGGENSGVTAKTRDVFLEAAFFEPISVAGKARSYGLHTDASHRFERGVDSNLAREAMERATALLLEIAGGEPGPIIESVSQQHLPQVAPITLRAERVSQMLGLELGASEIQTLLTGLGLGVKASGEGQWSVEVPSHRFDISLEVDLIEELARLYGYNRLPVRYPQARLAPQASPEARSDLPALRRLLVARGYQEAITYSFIDPKLFELFSPGVEPLLLANPISADMAAMRSSLWPGLVKALQHNLNRQQDRVRLFESGLRFVGQLDGLKQEPMLAGVVCGSRLPEGWAQGRETVDFFDVKADVEAVLGFAGALDAFTFVPGQHPALHPGQTARIERDGQEVGYLGALHPELVKSLGLDRTVFVFELVLAEVSEGRLPKFQELSRFPEVRRDLALLADRDVASSSVLAVIRENAGEWLTDLRLFDVYQGKGIDPHRKSLAVGLTWQHPSRTLNDDEVNTTTQAILTSLEQRLNATLRK</sequence>
<evidence type="ECO:0000256" key="12">
    <source>
        <dbReference type="ARBA" id="ARBA00022917"/>
    </source>
</evidence>
<dbReference type="InterPro" id="IPR005121">
    <property type="entry name" value="Fdx_antiC-bd"/>
</dbReference>
<dbReference type="AlphaFoldDB" id="A0A089YLK7"/>
<dbReference type="InterPro" id="IPR033714">
    <property type="entry name" value="tRNA_bind_bactPheRS"/>
</dbReference>
<keyword evidence="10 15" id="KW-0460">Magnesium</keyword>
<name>A0A089YLK7_9PSED</name>
<evidence type="ECO:0000313" key="21">
    <source>
        <dbReference type="Proteomes" id="UP000029499"/>
    </source>
</evidence>
<dbReference type="FunFam" id="3.50.40.10:FF:000001">
    <property type="entry name" value="Phenylalanine--tRNA ligase beta subunit"/>
    <property type="match status" value="1"/>
</dbReference>
<comment type="catalytic activity">
    <reaction evidence="14 15">
        <text>tRNA(Phe) + L-phenylalanine + ATP = L-phenylalanyl-tRNA(Phe) + AMP + diphosphate + H(+)</text>
        <dbReference type="Rhea" id="RHEA:19413"/>
        <dbReference type="Rhea" id="RHEA-COMP:9668"/>
        <dbReference type="Rhea" id="RHEA-COMP:9699"/>
        <dbReference type="ChEBI" id="CHEBI:15378"/>
        <dbReference type="ChEBI" id="CHEBI:30616"/>
        <dbReference type="ChEBI" id="CHEBI:33019"/>
        <dbReference type="ChEBI" id="CHEBI:58095"/>
        <dbReference type="ChEBI" id="CHEBI:78442"/>
        <dbReference type="ChEBI" id="CHEBI:78531"/>
        <dbReference type="ChEBI" id="CHEBI:456215"/>
        <dbReference type="EC" id="6.1.1.20"/>
    </reaction>
</comment>
<keyword evidence="5 16" id="KW-0820">tRNA-binding</keyword>
<dbReference type="GO" id="GO:0004826">
    <property type="term" value="F:phenylalanine-tRNA ligase activity"/>
    <property type="evidence" value="ECO:0007669"/>
    <property type="project" value="UniProtKB-UniRule"/>
</dbReference>
<dbReference type="FunFam" id="3.30.56.10:FF:000002">
    <property type="entry name" value="Phenylalanine--tRNA ligase beta subunit"/>
    <property type="match status" value="1"/>
</dbReference>
<dbReference type="Pfam" id="PF03147">
    <property type="entry name" value="FDX-ACB"/>
    <property type="match status" value="1"/>
</dbReference>
<dbReference type="SUPFAM" id="SSF54991">
    <property type="entry name" value="Anticodon-binding domain of PheRS"/>
    <property type="match status" value="1"/>
</dbReference>
<dbReference type="SMART" id="SM00873">
    <property type="entry name" value="B3_4"/>
    <property type="match status" value="1"/>
</dbReference>
<evidence type="ECO:0000256" key="6">
    <source>
        <dbReference type="ARBA" id="ARBA00022598"/>
    </source>
</evidence>
<dbReference type="CDD" id="cd00769">
    <property type="entry name" value="PheRS_beta_core"/>
    <property type="match status" value="1"/>
</dbReference>
<dbReference type="EMBL" id="CP009533">
    <property type="protein sequence ID" value="AIS17283.1"/>
    <property type="molecule type" value="Genomic_DNA"/>
</dbReference>
<feature type="domain" description="B5" evidence="19">
    <location>
        <begin position="400"/>
        <end position="476"/>
    </location>
</feature>
<reference evidence="20 21" key="1">
    <citation type="journal article" date="2015" name="J. Biotechnol.">
        <title>Complete genome sequence of Pseudomonas rhizosphaerae IH5T (=DSM 16299T), a phosphate-solubilizing rhizobacterium for bacterial biofertilizer.</title>
        <authorList>
            <person name="Kwak Y."/>
            <person name="Jung B.K."/>
            <person name="Shin J.H."/>
        </authorList>
    </citation>
    <scope>NUCLEOTIDE SEQUENCE [LARGE SCALE GENOMIC DNA]</scope>
    <source>
        <strain evidence="20">DSM 16299</strain>
    </source>
</reference>
<keyword evidence="9 15" id="KW-0067">ATP-binding</keyword>
<evidence type="ECO:0000256" key="2">
    <source>
        <dbReference type="ARBA" id="ARBA00008653"/>
    </source>
</evidence>
<evidence type="ECO:0000256" key="7">
    <source>
        <dbReference type="ARBA" id="ARBA00022723"/>
    </source>
</evidence>
<protein>
    <recommendedName>
        <fullName evidence="15">Phenylalanine--tRNA ligase beta subunit</fullName>
        <ecNumber evidence="15">6.1.1.20</ecNumber>
    </recommendedName>
    <alternativeName>
        <fullName evidence="15">Phenylalanyl-tRNA synthetase beta subunit</fullName>
        <shortName evidence="15">PheRS</shortName>
    </alternativeName>
</protein>
<dbReference type="InterPro" id="IPR005147">
    <property type="entry name" value="tRNA_synthase_B5-dom"/>
</dbReference>
<dbReference type="FunFam" id="3.30.930.10:FF:000022">
    <property type="entry name" value="Phenylalanine--tRNA ligase beta subunit"/>
    <property type="match status" value="1"/>
</dbReference>
<dbReference type="InterPro" id="IPR045060">
    <property type="entry name" value="Phe-tRNA-ligase_IIc_bsu"/>
</dbReference>
<dbReference type="STRING" id="216142.LT40_07640"/>
<feature type="domain" description="TRNA-binding" evidence="17">
    <location>
        <begin position="39"/>
        <end position="147"/>
    </location>
</feature>
<gene>
    <name evidence="15" type="primary">pheT</name>
    <name evidence="20" type="ORF">LT40_07640</name>
</gene>
<dbReference type="PROSITE" id="PS51483">
    <property type="entry name" value="B5"/>
    <property type="match status" value="1"/>
</dbReference>
<keyword evidence="4 15" id="KW-0963">Cytoplasm</keyword>
<dbReference type="SUPFAM" id="SSF50249">
    <property type="entry name" value="Nucleic acid-binding proteins"/>
    <property type="match status" value="1"/>
</dbReference>
<keyword evidence="8 15" id="KW-0547">Nucleotide-binding</keyword>
<dbReference type="SMART" id="SM00874">
    <property type="entry name" value="B5"/>
    <property type="match status" value="1"/>
</dbReference>
<dbReference type="Proteomes" id="UP000029499">
    <property type="component" value="Chromosome"/>
</dbReference>
<evidence type="ECO:0000259" key="18">
    <source>
        <dbReference type="PROSITE" id="PS51447"/>
    </source>
</evidence>
<feature type="binding site" evidence="15">
    <location>
        <position position="460"/>
    </location>
    <ligand>
        <name>Mg(2+)</name>
        <dbReference type="ChEBI" id="CHEBI:18420"/>
        <note>shared with alpha subunit</note>
    </ligand>
</feature>
<dbReference type="Pfam" id="PF03483">
    <property type="entry name" value="B3_4"/>
    <property type="match status" value="1"/>
</dbReference>
<dbReference type="GO" id="GO:0000049">
    <property type="term" value="F:tRNA binding"/>
    <property type="evidence" value="ECO:0007669"/>
    <property type="project" value="UniProtKB-UniRule"/>
</dbReference>
<dbReference type="InterPro" id="IPR005146">
    <property type="entry name" value="B3/B4_tRNA-bd"/>
</dbReference>
<evidence type="ECO:0000256" key="13">
    <source>
        <dbReference type="ARBA" id="ARBA00023146"/>
    </source>
</evidence>
<evidence type="ECO:0000256" key="9">
    <source>
        <dbReference type="ARBA" id="ARBA00022840"/>
    </source>
</evidence>
<dbReference type="InterPro" id="IPR041616">
    <property type="entry name" value="PheRS_beta_core"/>
</dbReference>
<evidence type="ECO:0000256" key="11">
    <source>
        <dbReference type="ARBA" id="ARBA00022884"/>
    </source>
</evidence>
<evidence type="ECO:0000313" key="20">
    <source>
        <dbReference type="EMBL" id="AIS17283.1"/>
    </source>
</evidence>
<dbReference type="CDD" id="cd02796">
    <property type="entry name" value="tRNA_bind_bactPheRS"/>
    <property type="match status" value="1"/>
</dbReference>
<dbReference type="Gene3D" id="2.40.50.140">
    <property type="entry name" value="Nucleic acid-binding proteins"/>
    <property type="match status" value="1"/>
</dbReference>
<evidence type="ECO:0000256" key="15">
    <source>
        <dbReference type="HAMAP-Rule" id="MF_00283"/>
    </source>
</evidence>
<evidence type="ECO:0000256" key="3">
    <source>
        <dbReference type="ARBA" id="ARBA00011209"/>
    </source>
</evidence>
<evidence type="ECO:0000259" key="17">
    <source>
        <dbReference type="PROSITE" id="PS50886"/>
    </source>
</evidence>